<name>A0A1W1EDH8_9ZZZZ</name>
<feature type="domain" description="DUF2062" evidence="2">
    <location>
        <begin position="23"/>
        <end position="155"/>
    </location>
</feature>
<dbReference type="Pfam" id="PF09835">
    <property type="entry name" value="DUF2062"/>
    <property type="match status" value="1"/>
</dbReference>
<evidence type="ECO:0000313" key="3">
    <source>
        <dbReference type="EMBL" id="SFZ98084.1"/>
    </source>
</evidence>
<dbReference type="InterPro" id="IPR018639">
    <property type="entry name" value="DUF2062"/>
</dbReference>
<reference evidence="3" key="1">
    <citation type="submission" date="2016-10" db="EMBL/GenBank/DDBJ databases">
        <authorList>
            <person name="de Groot N.N."/>
        </authorList>
    </citation>
    <scope>NUCLEOTIDE SEQUENCE</scope>
</reference>
<feature type="transmembrane region" description="Helical" evidence="1">
    <location>
        <begin position="122"/>
        <end position="145"/>
    </location>
</feature>
<evidence type="ECO:0000259" key="2">
    <source>
        <dbReference type="Pfam" id="PF09835"/>
    </source>
</evidence>
<proteinExistence type="predicted"/>
<organism evidence="3">
    <name type="scientific">hydrothermal vent metagenome</name>
    <dbReference type="NCBI Taxonomy" id="652676"/>
    <lineage>
        <taxon>unclassified sequences</taxon>
        <taxon>metagenomes</taxon>
        <taxon>ecological metagenomes</taxon>
    </lineage>
</organism>
<keyword evidence="1" id="KW-0812">Transmembrane</keyword>
<dbReference type="PANTHER" id="PTHR40547:SF1">
    <property type="entry name" value="SLL0298 PROTEIN"/>
    <property type="match status" value="1"/>
</dbReference>
<evidence type="ECO:0000256" key="1">
    <source>
        <dbReference type="SAM" id="Phobius"/>
    </source>
</evidence>
<gene>
    <name evidence="3" type="ORF">MNB_SV-5-1181</name>
</gene>
<dbReference type="PANTHER" id="PTHR40547">
    <property type="entry name" value="SLL0298 PROTEIN"/>
    <property type="match status" value="1"/>
</dbReference>
<accession>A0A1W1EDH8</accession>
<sequence length="178" mass="20684">MIRKVFKKKLSGKGKIDAFLNKYKLPTSYFGISRRPITRGIAIGLFWAFIPMPMQMLAVIATTPFLRFNVPIAISMVWLSNPLTMPPMYYVEYLTGNFILGQDGIKNIELTMEWFKTNIGDIFIPLYVGTAFYSIVVTSIIYLLLNQLWVHSVKSEKEKKDIYKKHKEKKRRVHKGKN</sequence>
<keyword evidence="1" id="KW-0472">Membrane</keyword>
<feature type="transmembrane region" description="Helical" evidence="1">
    <location>
        <begin position="41"/>
        <end position="61"/>
    </location>
</feature>
<keyword evidence="1" id="KW-1133">Transmembrane helix</keyword>
<protein>
    <recommendedName>
        <fullName evidence="2">DUF2062 domain-containing protein</fullName>
    </recommendedName>
</protein>
<dbReference type="AlphaFoldDB" id="A0A1W1EDH8"/>
<dbReference type="EMBL" id="FPKX01000034">
    <property type="protein sequence ID" value="SFZ98084.1"/>
    <property type="molecule type" value="Genomic_DNA"/>
</dbReference>